<dbReference type="EMBL" id="NIVC01000082">
    <property type="protein sequence ID" value="PAA91675.1"/>
    <property type="molecule type" value="Genomic_DNA"/>
</dbReference>
<dbReference type="AlphaFoldDB" id="A0A267FTG5"/>
<evidence type="ECO:0000313" key="4">
    <source>
        <dbReference type="EMBL" id="PAA91675.1"/>
    </source>
</evidence>
<name>A0A267FTG5_9PLAT</name>
<evidence type="ECO:0000256" key="1">
    <source>
        <dbReference type="SAM" id="MobiDB-lite"/>
    </source>
</evidence>
<keyword evidence="5" id="KW-1185">Reference proteome</keyword>
<protein>
    <submittedName>
        <fullName evidence="2">Uncharacterized protein</fullName>
    </submittedName>
</protein>
<comment type="caution">
    <text evidence="2">The sequence shown here is derived from an EMBL/GenBank/DDBJ whole genome shotgun (WGS) entry which is preliminary data.</text>
</comment>
<organism evidence="2 5">
    <name type="scientific">Macrostomum lignano</name>
    <dbReference type="NCBI Taxonomy" id="282301"/>
    <lineage>
        <taxon>Eukaryota</taxon>
        <taxon>Metazoa</taxon>
        <taxon>Spiralia</taxon>
        <taxon>Lophotrochozoa</taxon>
        <taxon>Platyhelminthes</taxon>
        <taxon>Rhabditophora</taxon>
        <taxon>Macrostomorpha</taxon>
        <taxon>Macrostomida</taxon>
        <taxon>Macrostomidae</taxon>
        <taxon>Macrostomum</taxon>
    </lineage>
</organism>
<evidence type="ECO:0000313" key="5">
    <source>
        <dbReference type="Proteomes" id="UP000215902"/>
    </source>
</evidence>
<dbReference type="EMBL" id="NIVC01000827">
    <property type="protein sequence ID" value="PAA76367.1"/>
    <property type="molecule type" value="Genomic_DNA"/>
</dbReference>
<evidence type="ECO:0000313" key="3">
    <source>
        <dbReference type="EMBL" id="PAA91596.1"/>
    </source>
</evidence>
<proteinExistence type="predicted"/>
<reference evidence="2 5" key="1">
    <citation type="submission" date="2017-06" db="EMBL/GenBank/DDBJ databases">
        <title>A platform for efficient transgenesis in Macrostomum lignano, a flatworm model organism for stem cell research.</title>
        <authorList>
            <person name="Berezikov E."/>
        </authorList>
    </citation>
    <scope>NUCLEOTIDE SEQUENCE [LARGE SCALE GENOMIC DNA]</scope>
    <source>
        <strain evidence="2">DV1</strain>
        <tissue evidence="2">Whole organism</tissue>
    </source>
</reference>
<feature type="region of interest" description="Disordered" evidence="1">
    <location>
        <begin position="175"/>
        <end position="195"/>
    </location>
</feature>
<feature type="compositionally biased region" description="Acidic residues" evidence="1">
    <location>
        <begin position="183"/>
        <end position="195"/>
    </location>
</feature>
<evidence type="ECO:0000313" key="2">
    <source>
        <dbReference type="EMBL" id="PAA76367.1"/>
    </source>
</evidence>
<gene>
    <name evidence="4" type="ORF">BOX15_Mlig028884g1</name>
    <name evidence="2" type="ORF">BOX15_Mlig028884g2</name>
    <name evidence="3" type="ORF">BOX15_Mlig028884g3</name>
</gene>
<feature type="region of interest" description="Disordered" evidence="1">
    <location>
        <begin position="1"/>
        <end position="27"/>
    </location>
</feature>
<accession>A0A267FTG5</accession>
<dbReference type="Proteomes" id="UP000215902">
    <property type="component" value="Unassembled WGS sequence"/>
</dbReference>
<dbReference type="EMBL" id="NIVC01000083">
    <property type="protein sequence ID" value="PAA91596.1"/>
    <property type="molecule type" value="Genomic_DNA"/>
</dbReference>
<sequence>MAATGRRPTASEILGSNFSGLTKPTLQVSAPECPGGWERLGELSIVVESPPLRVGPPGHESFVRLADVEDDPNQELISCEEEYSQERRANLRSREAAAAGVAEADAPGAETTVADDDVTTIDPNEALLDELVKEVDLQRLITKCLRTSVRHTKTADRTVRLSSLKALRGQHAGLTVAASSNLESDDEDEDDLPDD</sequence>
<feature type="compositionally biased region" description="Polar residues" evidence="1">
    <location>
        <begin position="14"/>
        <end position="27"/>
    </location>
</feature>